<keyword evidence="5" id="KW-1185">Reference proteome</keyword>
<accession>A0ABN1GLW8</accession>
<dbReference type="EMBL" id="BAAADE010000012">
    <property type="protein sequence ID" value="GAA0614237.1"/>
    <property type="molecule type" value="Genomic_DNA"/>
</dbReference>
<evidence type="ECO:0000256" key="3">
    <source>
        <dbReference type="PIRNR" id="PIRNR001365"/>
    </source>
</evidence>
<dbReference type="Pfam" id="PF00701">
    <property type="entry name" value="DHDPS"/>
    <property type="match status" value="1"/>
</dbReference>
<reference evidence="4 5" key="1">
    <citation type="journal article" date="2019" name="Int. J. Syst. Evol. Microbiol.">
        <title>The Global Catalogue of Microorganisms (GCM) 10K type strain sequencing project: providing services to taxonomists for standard genome sequencing and annotation.</title>
        <authorList>
            <consortium name="The Broad Institute Genomics Platform"/>
            <consortium name="The Broad Institute Genome Sequencing Center for Infectious Disease"/>
            <person name="Wu L."/>
            <person name="Ma J."/>
        </authorList>
    </citation>
    <scope>NUCLEOTIDE SEQUENCE [LARGE SCALE GENOMIC DNA]</scope>
    <source>
        <strain evidence="4 5">JCM 15115</strain>
    </source>
</reference>
<proteinExistence type="inferred from homology"/>
<evidence type="ECO:0000313" key="4">
    <source>
        <dbReference type="EMBL" id="GAA0614237.1"/>
    </source>
</evidence>
<dbReference type="PANTHER" id="PTHR12128">
    <property type="entry name" value="DIHYDRODIPICOLINATE SYNTHASE"/>
    <property type="match status" value="1"/>
</dbReference>
<evidence type="ECO:0000256" key="1">
    <source>
        <dbReference type="ARBA" id="ARBA00007592"/>
    </source>
</evidence>
<dbReference type="SUPFAM" id="SSF51569">
    <property type="entry name" value="Aldolase"/>
    <property type="match status" value="1"/>
</dbReference>
<dbReference type="RefSeq" id="WP_343807906.1">
    <property type="nucleotide sequence ID" value="NZ_BAAADE010000012.1"/>
</dbReference>
<dbReference type="InterPro" id="IPR013785">
    <property type="entry name" value="Aldolase_TIM"/>
</dbReference>
<sequence>MLHGLSAFPITPVNAQGVLNSEALAHLTERLITANVQSIGLLGSTGTYMYLSKEVRNQAIEVAQAQNNGRVPFVVGISAMRTDDAVNYATTAKALGVSAGLLSAVSYTPLTDDEVFEHFTTVAAQSGLPLCIYDNPSTTHFTFSPELVARLAQVPGIIGIKNPSHANGNLQTHLQRQRAAVPAEFAIGYSGDWICADALIAGADTWYSVLAGIFPQICGAITKAAQSGDIAKAKALNEQLEPIWTIFKKYSSLRVTYEMLNHFEIVDAELPKPLLALNAEDREMVIRVLQSYPDGFFQ</sequence>
<organism evidence="4 5">
    <name type="scientific">Paenochrobactrum glaciei</name>
    <dbReference type="NCBI Taxonomy" id="486407"/>
    <lineage>
        <taxon>Bacteria</taxon>
        <taxon>Pseudomonadati</taxon>
        <taxon>Pseudomonadota</taxon>
        <taxon>Alphaproteobacteria</taxon>
        <taxon>Hyphomicrobiales</taxon>
        <taxon>Brucellaceae</taxon>
        <taxon>Paenochrobactrum</taxon>
    </lineage>
</organism>
<dbReference type="SMART" id="SM01130">
    <property type="entry name" value="DHDPS"/>
    <property type="match status" value="1"/>
</dbReference>
<protein>
    <submittedName>
        <fullName evidence="4">Dihydrodipicolinate synthase family protein</fullName>
    </submittedName>
</protein>
<dbReference type="Proteomes" id="UP001424441">
    <property type="component" value="Unassembled WGS sequence"/>
</dbReference>
<comment type="similarity">
    <text evidence="1 3">Belongs to the DapA family.</text>
</comment>
<comment type="caution">
    <text evidence="4">The sequence shown here is derived from an EMBL/GenBank/DDBJ whole genome shotgun (WGS) entry which is preliminary data.</text>
</comment>
<name>A0ABN1GLW8_9HYPH</name>
<dbReference type="Gene3D" id="3.20.20.70">
    <property type="entry name" value="Aldolase class I"/>
    <property type="match status" value="1"/>
</dbReference>
<dbReference type="PANTHER" id="PTHR12128:SF66">
    <property type="entry name" value="4-HYDROXY-2-OXOGLUTARATE ALDOLASE, MITOCHONDRIAL"/>
    <property type="match status" value="1"/>
</dbReference>
<evidence type="ECO:0000313" key="5">
    <source>
        <dbReference type="Proteomes" id="UP001424441"/>
    </source>
</evidence>
<dbReference type="InterPro" id="IPR002220">
    <property type="entry name" value="DapA-like"/>
</dbReference>
<dbReference type="CDD" id="cd00408">
    <property type="entry name" value="DHDPS-like"/>
    <property type="match status" value="1"/>
</dbReference>
<gene>
    <name evidence="4" type="ORF">GCM10008943_31860</name>
</gene>
<keyword evidence="2 3" id="KW-0456">Lyase</keyword>
<evidence type="ECO:0000256" key="2">
    <source>
        <dbReference type="ARBA" id="ARBA00023239"/>
    </source>
</evidence>
<dbReference type="PIRSF" id="PIRSF001365">
    <property type="entry name" value="DHDPS"/>
    <property type="match status" value="1"/>
</dbReference>